<dbReference type="AlphaFoldDB" id="A0A9D3VHS4"/>
<proteinExistence type="predicted"/>
<dbReference type="PANTHER" id="PTHR46033">
    <property type="entry name" value="PROTEIN MAIN-LIKE 2"/>
    <property type="match status" value="1"/>
</dbReference>
<name>A0A9D3VHS4_9ROSI</name>
<keyword evidence="3" id="KW-1185">Reference proteome</keyword>
<dbReference type="PANTHER" id="PTHR46033:SF8">
    <property type="entry name" value="PROTEIN MAINTENANCE OF MERISTEMS-LIKE"/>
    <property type="match status" value="1"/>
</dbReference>
<evidence type="ECO:0000313" key="2">
    <source>
        <dbReference type="EMBL" id="KAH1083216.1"/>
    </source>
</evidence>
<gene>
    <name evidence="2" type="ORF">J1N35_022977</name>
</gene>
<dbReference type="EMBL" id="JAIQCV010000007">
    <property type="protein sequence ID" value="KAH1083216.1"/>
    <property type="molecule type" value="Genomic_DNA"/>
</dbReference>
<dbReference type="Pfam" id="PF10536">
    <property type="entry name" value="PMD"/>
    <property type="match status" value="1"/>
</dbReference>
<dbReference type="InterPro" id="IPR019557">
    <property type="entry name" value="AminoTfrase-like_pln_mobile"/>
</dbReference>
<comment type="caution">
    <text evidence="2">The sequence shown here is derived from an EMBL/GenBank/DDBJ whole genome shotgun (WGS) entry which is preliminary data.</text>
</comment>
<protein>
    <recommendedName>
        <fullName evidence="1">Aminotransferase-like plant mobile domain-containing protein</fullName>
    </recommendedName>
</protein>
<dbReference type="OrthoDB" id="1716420at2759"/>
<dbReference type="InterPro" id="IPR044824">
    <property type="entry name" value="MAIN-like"/>
</dbReference>
<dbReference type="GO" id="GO:0010073">
    <property type="term" value="P:meristem maintenance"/>
    <property type="evidence" value="ECO:0007669"/>
    <property type="project" value="InterPro"/>
</dbReference>
<reference evidence="2 3" key="1">
    <citation type="journal article" date="2021" name="Plant Biotechnol. J.">
        <title>Multi-omics assisted identification of the key and species-specific regulatory components of drought-tolerant mechanisms in Gossypium stocksii.</title>
        <authorList>
            <person name="Yu D."/>
            <person name="Ke L."/>
            <person name="Zhang D."/>
            <person name="Wu Y."/>
            <person name="Sun Y."/>
            <person name="Mei J."/>
            <person name="Sun J."/>
            <person name="Sun Y."/>
        </authorList>
    </citation>
    <scope>NUCLEOTIDE SEQUENCE [LARGE SCALE GENOMIC DNA]</scope>
    <source>
        <strain evidence="3">cv. E1</strain>
        <tissue evidence="2">Leaf</tissue>
    </source>
</reference>
<sequence>MEYQSGYQEVIHCPDICLMIEQHPRERFIWMSYRRLEIAAVLPSSTQIHSHLWCINTIIINFQTIEWYKGDRVLRQFGCIQYIPAPPMQLGKIHKINKRGNMEIIGGCTLEIYYSVV</sequence>
<evidence type="ECO:0000313" key="3">
    <source>
        <dbReference type="Proteomes" id="UP000828251"/>
    </source>
</evidence>
<accession>A0A9D3VHS4</accession>
<evidence type="ECO:0000259" key="1">
    <source>
        <dbReference type="Pfam" id="PF10536"/>
    </source>
</evidence>
<organism evidence="2 3">
    <name type="scientific">Gossypium stocksii</name>
    <dbReference type="NCBI Taxonomy" id="47602"/>
    <lineage>
        <taxon>Eukaryota</taxon>
        <taxon>Viridiplantae</taxon>
        <taxon>Streptophyta</taxon>
        <taxon>Embryophyta</taxon>
        <taxon>Tracheophyta</taxon>
        <taxon>Spermatophyta</taxon>
        <taxon>Magnoliopsida</taxon>
        <taxon>eudicotyledons</taxon>
        <taxon>Gunneridae</taxon>
        <taxon>Pentapetalae</taxon>
        <taxon>rosids</taxon>
        <taxon>malvids</taxon>
        <taxon>Malvales</taxon>
        <taxon>Malvaceae</taxon>
        <taxon>Malvoideae</taxon>
        <taxon>Gossypium</taxon>
    </lineage>
</organism>
<dbReference type="Proteomes" id="UP000828251">
    <property type="component" value="Unassembled WGS sequence"/>
</dbReference>
<feature type="domain" description="Aminotransferase-like plant mobile" evidence="1">
    <location>
        <begin position="20"/>
        <end position="87"/>
    </location>
</feature>